<dbReference type="RefSeq" id="WP_348737234.1">
    <property type="nucleotide sequence ID" value="NZ_CAXJRC010000006.1"/>
</dbReference>
<protein>
    <recommendedName>
        <fullName evidence="7">HTH luxR-type domain-containing protein</fullName>
    </recommendedName>
</protein>
<feature type="coiled-coil region" evidence="2">
    <location>
        <begin position="423"/>
        <end position="450"/>
    </location>
</feature>
<keyword evidence="6" id="KW-1185">Reference proteome</keyword>
<dbReference type="SUPFAM" id="SSF48452">
    <property type="entry name" value="TPR-like"/>
    <property type="match status" value="2"/>
</dbReference>
<evidence type="ECO:0000313" key="6">
    <source>
        <dbReference type="Proteomes" id="UP001497602"/>
    </source>
</evidence>
<reference evidence="5 6" key="1">
    <citation type="submission" date="2024-05" db="EMBL/GenBank/DDBJ databases">
        <authorList>
            <person name="Duchaud E."/>
        </authorList>
    </citation>
    <scope>NUCLEOTIDE SEQUENCE [LARGE SCALE GENOMIC DNA]</scope>
    <source>
        <strain evidence="5">Ena-SAMPLE-TAB-13-05-2024-13:56:06:370-140305</strain>
    </source>
</reference>
<evidence type="ECO:0000313" key="5">
    <source>
        <dbReference type="EMBL" id="CAL2105375.1"/>
    </source>
</evidence>
<evidence type="ECO:0000256" key="3">
    <source>
        <dbReference type="SAM" id="Phobius"/>
    </source>
</evidence>
<dbReference type="InterPro" id="IPR019734">
    <property type="entry name" value="TPR_rpt"/>
</dbReference>
<feature type="transmembrane region" description="Helical" evidence="3">
    <location>
        <begin position="386"/>
        <end position="405"/>
    </location>
</feature>
<organism evidence="5 6">
    <name type="scientific">Tenacibaculum vairaonense</name>
    <dbReference type="NCBI Taxonomy" id="3137860"/>
    <lineage>
        <taxon>Bacteria</taxon>
        <taxon>Pseudomonadati</taxon>
        <taxon>Bacteroidota</taxon>
        <taxon>Flavobacteriia</taxon>
        <taxon>Flavobacteriales</taxon>
        <taxon>Flavobacteriaceae</taxon>
        <taxon>Tenacibaculum</taxon>
    </lineage>
</organism>
<dbReference type="EMBL" id="CAXJRC010000006">
    <property type="protein sequence ID" value="CAL2105375.1"/>
    <property type="molecule type" value="Genomic_DNA"/>
</dbReference>
<dbReference type="SUPFAM" id="SSF46894">
    <property type="entry name" value="C-terminal effector domain of the bipartite response regulators"/>
    <property type="match status" value="1"/>
</dbReference>
<keyword evidence="3" id="KW-1133">Transmembrane helix</keyword>
<comment type="caution">
    <text evidence="5">The sequence shown here is derived from an EMBL/GenBank/DDBJ whole genome shotgun (WGS) entry which is preliminary data.</text>
</comment>
<sequence>MRKLICFLLVLFSINSFSQETDFKLEKLKESIEVSRNDSIKIVNYLRLNAHYHVRDLNKADSLLTLILKMLDTVDYDTRKHRGQIFSRRGVISRIRSNYPKSLRNYNKAKDLYEEIKDTNKLITINMNIGNLYSYQYDYSTADKFFKKAIEINKNTYKKQLGVSYRLLAGNFNHREIKDSAYYYLKKAQAIFNEIKADVEYYALNIQLVRFSLNELESSFNSDELEVKRSLQEMNGVYAYNELVSLAEQTKKFFKKKSHKHYLSESYYDLAKINFNFKRYNLAQKYADTTITLSSSIEKKHLESMTYKLRSQINEKLGDFNNALKDFKTYENTQKDIYDNKKLKEIKEIEMANAFAKKKLKDSILFAKQKEILTLEKDKILAQNKFIGLLSIILLITAFFVIRLLRNKWLKEQKIGKFFQKKLKQSDEEISILSSDKKKLTEEVNELLTETVIHLQTKEKLAKKLAKLSHEEDGITLSSIIADLKADKLEDSKILILKKNIEMLNYDFLKNLKHLHPNLTKTDVEVCSFIKIGFSRKEISSLRKTSIDAIKSTRFRLKKKLNLGPNQALDDYIRAI</sequence>
<feature type="repeat" description="TPR" evidence="1">
    <location>
        <begin position="123"/>
        <end position="156"/>
    </location>
</feature>
<dbReference type="PROSITE" id="PS50005">
    <property type="entry name" value="TPR"/>
    <property type="match status" value="1"/>
</dbReference>
<evidence type="ECO:0000256" key="2">
    <source>
        <dbReference type="SAM" id="Coils"/>
    </source>
</evidence>
<feature type="signal peptide" evidence="4">
    <location>
        <begin position="1"/>
        <end position="18"/>
    </location>
</feature>
<evidence type="ECO:0000256" key="4">
    <source>
        <dbReference type="SAM" id="SignalP"/>
    </source>
</evidence>
<dbReference type="SMART" id="SM00028">
    <property type="entry name" value="TPR"/>
    <property type="match status" value="4"/>
</dbReference>
<keyword evidence="3" id="KW-0472">Membrane</keyword>
<evidence type="ECO:0008006" key="7">
    <source>
        <dbReference type="Google" id="ProtNLM"/>
    </source>
</evidence>
<gene>
    <name evidence="5" type="ORF">T190115A13A_150006</name>
</gene>
<keyword evidence="1" id="KW-0802">TPR repeat</keyword>
<keyword evidence="4" id="KW-0732">Signal</keyword>
<name>A0ABP1FA09_9FLAO</name>
<dbReference type="Pfam" id="PF13424">
    <property type="entry name" value="TPR_12"/>
    <property type="match status" value="1"/>
</dbReference>
<dbReference type="InterPro" id="IPR011990">
    <property type="entry name" value="TPR-like_helical_dom_sf"/>
</dbReference>
<feature type="chain" id="PRO_5045281055" description="HTH luxR-type domain-containing protein" evidence="4">
    <location>
        <begin position="19"/>
        <end position="576"/>
    </location>
</feature>
<accession>A0ABP1FA09</accession>
<keyword evidence="3" id="KW-0812">Transmembrane</keyword>
<keyword evidence="2" id="KW-0175">Coiled coil</keyword>
<dbReference type="InterPro" id="IPR016032">
    <property type="entry name" value="Sig_transdc_resp-reg_C-effctor"/>
</dbReference>
<dbReference type="Gene3D" id="1.25.40.10">
    <property type="entry name" value="Tetratricopeptide repeat domain"/>
    <property type="match status" value="1"/>
</dbReference>
<evidence type="ECO:0000256" key="1">
    <source>
        <dbReference type="PROSITE-ProRule" id="PRU00339"/>
    </source>
</evidence>
<proteinExistence type="predicted"/>
<dbReference type="Proteomes" id="UP001497602">
    <property type="component" value="Unassembled WGS sequence"/>
</dbReference>